<gene>
    <name evidence="1" type="ordered locus">Bache_2292</name>
</gene>
<dbReference type="EMBL" id="CP002352">
    <property type="protein sequence ID" value="ADV44260.1"/>
    <property type="molecule type" value="Genomic_DNA"/>
</dbReference>
<evidence type="ECO:0000313" key="1">
    <source>
        <dbReference type="EMBL" id="ADV44260.1"/>
    </source>
</evidence>
<dbReference type="KEGG" id="bhl:Bache_2292"/>
<dbReference type="AlphaFoldDB" id="E6STL3"/>
<keyword evidence="1" id="KW-0808">Transferase</keyword>
<sequence>MYLCRLDKRSQAMNKVLSTVFNILRCIKRKSAVDKLWHEICEILNQLNMIC</sequence>
<reference evidence="1 2" key="2">
    <citation type="journal article" date="2011" name="Stand. Genomic Sci.">
        <title>Complete genome sequence of Bacteroides helcogenes type strain (P 36-108).</title>
        <authorList>
            <person name="Pati A."/>
            <person name="Gronow S."/>
            <person name="Zeytun A."/>
            <person name="Lapidus A."/>
            <person name="Nolan M."/>
            <person name="Hammon N."/>
            <person name="Deshpande S."/>
            <person name="Cheng J.F."/>
            <person name="Tapia R."/>
            <person name="Han C."/>
            <person name="Goodwin L."/>
            <person name="Pitluck S."/>
            <person name="Liolios K."/>
            <person name="Pagani I."/>
            <person name="Ivanova N."/>
            <person name="Mavromatis K."/>
            <person name="Chen A."/>
            <person name="Palaniappan K."/>
            <person name="Land M."/>
            <person name="Hauser L."/>
            <person name="Chang Y.J."/>
            <person name="Jeffries C.D."/>
            <person name="Detter J.C."/>
            <person name="Brambilla E."/>
            <person name="Rohde M."/>
            <person name="Goker M."/>
            <person name="Woyke T."/>
            <person name="Bristow J."/>
            <person name="Eisen J.A."/>
            <person name="Markowitz V."/>
            <person name="Hugenholtz P."/>
            <person name="Kyrpides N.C."/>
            <person name="Klenk H.P."/>
            <person name="Lucas S."/>
        </authorList>
    </citation>
    <scope>NUCLEOTIDE SEQUENCE [LARGE SCALE GENOMIC DNA]</scope>
    <source>
        <strain evidence="2">ATCC 35417 / DSM 20613 / JCM 6297 / CCUG 15421 / P 36-108</strain>
    </source>
</reference>
<keyword evidence="1" id="KW-0418">Kinase</keyword>
<dbReference type="STRING" id="693979.Bache_2292"/>
<dbReference type="HOGENOM" id="CLU_3095787_0_0_10"/>
<dbReference type="GO" id="GO:0016301">
    <property type="term" value="F:kinase activity"/>
    <property type="evidence" value="ECO:0007669"/>
    <property type="project" value="UniProtKB-KW"/>
</dbReference>
<keyword evidence="2" id="KW-1185">Reference proteome</keyword>
<reference key="1">
    <citation type="submission" date="2010-11" db="EMBL/GenBank/DDBJ databases">
        <title>The complete genome of Bacteroides helcogenes P 36-108.</title>
        <authorList>
            <consortium name="US DOE Joint Genome Institute (JGI-PGF)"/>
            <person name="Lucas S."/>
            <person name="Copeland A."/>
            <person name="Lapidus A."/>
            <person name="Bruce D."/>
            <person name="Goodwin L."/>
            <person name="Pitluck S."/>
            <person name="Kyrpides N."/>
            <person name="Mavromatis K."/>
            <person name="Ivanova N."/>
            <person name="Zeytun A."/>
            <person name="Brettin T."/>
            <person name="Detter J.C."/>
            <person name="Tapia R."/>
            <person name="Han C."/>
            <person name="Land M."/>
            <person name="Hauser L."/>
            <person name="Markowitz V."/>
            <person name="Cheng J.-F."/>
            <person name="Hugenholtz P."/>
            <person name="Woyke T."/>
            <person name="Wu D."/>
            <person name="Gronow S."/>
            <person name="Wellnitz S."/>
            <person name="Brambilla E."/>
            <person name="Klenk H.-P."/>
            <person name="Eisen J.A."/>
        </authorList>
    </citation>
    <scope>NUCLEOTIDE SEQUENCE</scope>
    <source>
        <strain>P 36-108</strain>
    </source>
</reference>
<protein>
    <submittedName>
        <fullName evidence="1">Periplasmic sensor signal transduction histidine kinase</fullName>
    </submittedName>
</protein>
<organism evidence="1 2">
    <name type="scientific">Bacteroides helcogenes (strain ATCC 35417 / DSM 20613 / JCM 6297 / CCUG 15421 / P 36-108)</name>
    <dbReference type="NCBI Taxonomy" id="693979"/>
    <lineage>
        <taxon>Bacteria</taxon>
        <taxon>Pseudomonadati</taxon>
        <taxon>Bacteroidota</taxon>
        <taxon>Bacteroidia</taxon>
        <taxon>Bacteroidales</taxon>
        <taxon>Bacteroidaceae</taxon>
        <taxon>Bacteroides</taxon>
    </lineage>
</organism>
<dbReference type="Proteomes" id="UP000008630">
    <property type="component" value="Chromosome"/>
</dbReference>
<evidence type="ECO:0000313" key="2">
    <source>
        <dbReference type="Proteomes" id="UP000008630"/>
    </source>
</evidence>
<name>E6STL3_BACT6</name>
<proteinExistence type="predicted"/>
<accession>E6STL3</accession>